<dbReference type="EMBL" id="VEPZ02000039">
    <property type="protein sequence ID" value="KAE8735101.1"/>
    <property type="molecule type" value="Genomic_DNA"/>
</dbReference>
<protein>
    <submittedName>
        <fullName evidence="4">Ubiquitin-activating enzyme E1c</fullName>
    </submittedName>
</protein>
<dbReference type="PANTHER" id="PTHR32285">
    <property type="entry name" value="PROTEIN TRICHOME BIREFRINGENCE-LIKE 9-RELATED"/>
    <property type="match status" value="1"/>
</dbReference>
<keyword evidence="2" id="KW-1133">Transmembrane helix</keyword>
<comment type="similarity">
    <text evidence="1">Belongs to the PC-esterase family. TBL subfamily.</text>
</comment>
<evidence type="ECO:0000313" key="4">
    <source>
        <dbReference type="EMBL" id="KAE8735101.1"/>
    </source>
</evidence>
<dbReference type="Proteomes" id="UP000436088">
    <property type="component" value="Unassembled WGS sequence"/>
</dbReference>
<dbReference type="GO" id="GO:0016413">
    <property type="term" value="F:O-acetyltransferase activity"/>
    <property type="evidence" value="ECO:0007669"/>
    <property type="project" value="InterPro"/>
</dbReference>
<comment type="caution">
    <text evidence="4">The sequence shown here is derived from an EMBL/GenBank/DDBJ whole genome shotgun (WGS) entry which is preliminary data.</text>
</comment>
<evidence type="ECO:0000256" key="1">
    <source>
        <dbReference type="ARBA" id="ARBA00007727"/>
    </source>
</evidence>
<proteinExistence type="inferred from homology"/>
<evidence type="ECO:0000313" key="5">
    <source>
        <dbReference type="Proteomes" id="UP000436088"/>
    </source>
</evidence>
<dbReference type="Pfam" id="PF13839">
    <property type="entry name" value="PC-Esterase"/>
    <property type="match status" value="1"/>
</dbReference>
<evidence type="ECO:0000259" key="3">
    <source>
        <dbReference type="Pfam" id="PF13839"/>
    </source>
</evidence>
<feature type="domain" description="Trichome birefringence-like C-terminal" evidence="3">
    <location>
        <begin position="106"/>
        <end position="201"/>
    </location>
</feature>
<name>A0A6A3D6T6_HIBSY</name>
<keyword evidence="2" id="KW-0472">Membrane</keyword>
<keyword evidence="5" id="KW-1185">Reference proteome</keyword>
<dbReference type="InterPro" id="IPR026057">
    <property type="entry name" value="TBL_C"/>
</dbReference>
<feature type="transmembrane region" description="Helical" evidence="2">
    <location>
        <begin position="31"/>
        <end position="51"/>
    </location>
</feature>
<sequence length="225" mass="26206">MRKVPVQQDHEAMPSFDLCSRFKRFKLLKPYVGVLGFFLIAVYVICCFFYLDYRAVAKGYMVPNMGERFMWLNLEESSSLSIREIKRVDFLSIEGGGCDMFDGDWVMLEKLRNKRLVLVGDSIRRNQWESLLCMLASAVDNKDSIYEVNRNSITKHKGYLVFKFKDYNCTMECYRSPFLVLQSRPPPGSVQNVKTTLKLDQNGLEFYQVERCIVLGLQHRSLVES</sequence>
<dbReference type="PANTHER" id="PTHR32285:SF213">
    <property type="entry name" value="PROTEIN TRICHOME BIREFRINGENCE-LIKE 11"/>
    <property type="match status" value="1"/>
</dbReference>
<keyword evidence="2" id="KW-0812">Transmembrane</keyword>
<accession>A0A6A3D6T6</accession>
<organism evidence="4 5">
    <name type="scientific">Hibiscus syriacus</name>
    <name type="common">Rose of Sharon</name>
    <dbReference type="NCBI Taxonomy" id="106335"/>
    <lineage>
        <taxon>Eukaryota</taxon>
        <taxon>Viridiplantae</taxon>
        <taxon>Streptophyta</taxon>
        <taxon>Embryophyta</taxon>
        <taxon>Tracheophyta</taxon>
        <taxon>Spermatophyta</taxon>
        <taxon>Magnoliopsida</taxon>
        <taxon>eudicotyledons</taxon>
        <taxon>Gunneridae</taxon>
        <taxon>Pentapetalae</taxon>
        <taxon>rosids</taxon>
        <taxon>malvids</taxon>
        <taxon>Malvales</taxon>
        <taxon>Malvaceae</taxon>
        <taxon>Malvoideae</taxon>
        <taxon>Hibiscus</taxon>
    </lineage>
</organism>
<gene>
    <name evidence="4" type="ORF">F3Y22_tig00000477pilonHSYRG00486</name>
</gene>
<reference evidence="4" key="1">
    <citation type="submission" date="2019-09" db="EMBL/GenBank/DDBJ databases">
        <title>Draft genome information of white flower Hibiscus syriacus.</title>
        <authorList>
            <person name="Kim Y.-M."/>
        </authorList>
    </citation>
    <scope>NUCLEOTIDE SEQUENCE [LARGE SCALE GENOMIC DNA]</scope>
    <source>
        <strain evidence="4">YM2019G1</strain>
    </source>
</reference>
<evidence type="ECO:0000256" key="2">
    <source>
        <dbReference type="SAM" id="Phobius"/>
    </source>
</evidence>
<dbReference type="AlphaFoldDB" id="A0A6A3D6T6"/>
<dbReference type="GO" id="GO:0005794">
    <property type="term" value="C:Golgi apparatus"/>
    <property type="evidence" value="ECO:0007669"/>
    <property type="project" value="TreeGrafter"/>
</dbReference>
<dbReference type="InterPro" id="IPR029962">
    <property type="entry name" value="TBL"/>
</dbReference>